<name>A0ABS8D943_9NEIS</name>
<sequence length="94" mass="10158">MPVSGQLMIDNGEALLTAARNGLGLILQPLELLAEDIASGRLVEVLPDFPLPVRQFHLIYAKDRRMTPKLSAFIAFAIETFGPNAVTKPSPSAD</sequence>
<dbReference type="EMBL" id="JAJBZT010000007">
    <property type="protein sequence ID" value="MCB6184543.1"/>
    <property type="molecule type" value="Genomic_DNA"/>
</dbReference>
<protein>
    <recommendedName>
        <fullName evidence="2">LysR substrate-binding domain-containing protein</fullName>
    </recommendedName>
</protein>
<comment type="similarity">
    <text evidence="1">Belongs to the LysR transcriptional regulatory family.</text>
</comment>
<evidence type="ECO:0000313" key="4">
    <source>
        <dbReference type="Proteomes" id="UP001165395"/>
    </source>
</evidence>
<accession>A0ABS8D943</accession>
<organism evidence="3 4">
    <name type="scientific">Leeia speluncae</name>
    <dbReference type="NCBI Taxonomy" id="2884804"/>
    <lineage>
        <taxon>Bacteria</taxon>
        <taxon>Pseudomonadati</taxon>
        <taxon>Pseudomonadota</taxon>
        <taxon>Betaproteobacteria</taxon>
        <taxon>Neisseriales</taxon>
        <taxon>Leeiaceae</taxon>
        <taxon>Leeia</taxon>
    </lineage>
</organism>
<evidence type="ECO:0000256" key="1">
    <source>
        <dbReference type="ARBA" id="ARBA00009437"/>
    </source>
</evidence>
<evidence type="ECO:0000259" key="2">
    <source>
        <dbReference type="Pfam" id="PF03466"/>
    </source>
</evidence>
<dbReference type="SUPFAM" id="SSF53850">
    <property type="entry name" value="Periplasmic binding protein-like II"/>
    <property type="match status" value="1"/>
</dbReference>
<dbReference type="Pfam" id="PF03466">
    <property type="entry name" value="LysR_substrate"/>
    <property type="match status" value="1"/>
</dbReference>
<dbReference type="InterPro" id="IPR058163">
    <property type="entry name" value="LysR-type_TF_proteobact-type"/>
</dbReference>
<gene>
    <name evidence="3" type="ORF">LIN78_13420</name>
</gene>
<dbReference type="Gene3D" id="3.40.190.290">
    <property type="match status" value="1"/>
</dbReference>
<reference evidence="3" key="1">
    <citation type="submission" date="2021-10" db="EMBL/GenBank/DDBJ databases">
        <title>The complete genome sequence of Leeia sp. TBRC 13508.</title>
        <authorList>
            <person name="Charoenyingcharoen P."/>
            <person name="Yukphan P."/>
        </authorList>
    </citation>
    <scope>NUCLEOTIDE SEQUENCE</scope>
    <source>
        <strain evidence="3">TBRC 13508</strain>
    </source>
</reference>
<dbReference type="PANTHER" id="PTHR30537:SF5">
    <property type="entry name" value="HTH-TYPE TRANSCRIPTIONAL ACTIVATOR TTDR-RELATED"/>
    <property type="match status" value="1"/>
</dbReference>
<proteinExistence type="inferred from homology"/>
<evidence type="ECO:0000313" key="3">
    <source>
        <dbReference type="EMBL" id="MCB6184543.1"/>
    </source>
</evidence>
<dbReference type="PANTHER" id="PTHR30537">
    <property type="entry name" value="HTH-TYPE TRANSCRIPTIONAL REGULATOR"/>
    <property type="match status" value="1"/>
</dbReference>
<keyword evidence="4" id="KW-1185">Reference proteome</keyword>
<feature type="domain" description="LysR substrate-binding" evidence="2">
    <location>
        <begin position="4"/>
        <end position="81"/>
    </location>
</feature>
<dbReference type="Proteomes" id="UP001165395">
    <property type="component" value="Unassembled WGS sequence"/>
</dbReference>
<dbReference type="RefSeq" id="WP_227181352.1">
    <property type="nucleotide sequence ID" value="NZ_JAJBZT010000007.1"/>
</dbReference>
<comment type="caution">
    <text evidence="3">The sequence shown here is derived from an EMBL/GenBank/DDBJ whole genome shotgun (WGS) entry which is preliminary data.</text>
</comment>
<dbReference type="InterPro" id="IPR005119">
    <property type="entry name" value="LysR_subst-bd"/>
</dbReference>